<evidence type="ECO:0000256" key="3">
    <source>
        <dbReference type="ARBA" id="ARBA00023004"/>
    </source>
</evidence>
<comment type="caution">
    <text evidence="5">The sequence shown here is derived from an EMBL/GenBank/DDBJ whole genome shotgun (WGS) entry which is preliminary data.</text>
</comment>
<evidence type="ECO:0008006" key="7">
    <source>
        <dbReference type="Google" id="ProtNLM"/>
    </source>
</evidence>
<gene>
    <name evidence="5" type="primary">PLEST006500</name>
    <name evidence="5" type="ORF">PLESTB_000212400</name>
</gene>
<dbReference type="GO" id="GO:0046872">
    <property type="term" value="F:metal ion binding"/>
    <property type="evidence" value="ECO:0007669"/>
    <property type="project" value="UniProtKB-KW"/>
</dbReference>
<dbReference type="PANTHER" id="PTHR10209:SF874">
    <property type="entry name" value="2-OXOGLUTARATE (2OG) AND FE(II)-DEPENDENT OXYGENASE SUPERFAMILY PROTEIN"/>
    <property type="match status" value="1"/>
</dbReference>
<dbReference type="GO" id="GO:0016491">
    <property type="term" value="F:oxidoreductase activity"/>
    <property type="evidence" value="ECO:0007669"/>
    <property type="project" value="UniProtKB-KW"/>
</dbReference>
<feature type="region of interest" description="Disordered" evidence="4">
    <location>
        <begin position="329"/>
        <end position="358"/>
    </location>
</feature>
<dbReference type="Gene3D" id="2.60.120.330">
    <property type="entry name" value="B-lactam Antibiotic, Isopenicillin N Synthase, Chain"/>
    <property type="match status" value="1"/>
</dbReference>
<proteinExistence type="predicted"/>
<protein>
    <recommendedName>
        <fullName evidence="7">Non-haem dioxygenase N-terminal domain-containing protein</fullName>
    </recommendedName>
</protein>
<dbReference type="EMBL" id="BRXU01000002">
    <property type="protein sequence ID" value="GLC49372.1"/>
    <property type="molecule type" value="Genomic_DNA"/>
</dbReference>
<sequence>MACEPDSADVLPVFDLTSVVDKSLDEADPELCASIARCLHETGCLIVRDPRVPADHNDRFLDLLEAYFGQPVDRKMEDCRPGLDYQVGVTPCGTEVPRCLVDTQMQDQLRRLKGGNRATMPTGADLKWRYMWRVGQRPQSTNFPELNAEPVVPGAFPEWSSVMDGWGAALLGAATSVAGLLARGLGLGGTELQELMSQGPHLLAPTGSDLDCNGRLGAVLAGFHYDLNLLTVHGRSRFPGLYVWLRDGRRVAVRIPAGCLLMQAGKQLEWLTGGHIRAGMHEVVVTEATLAAVEAARAAGRSTWRISSTVFTHCASDATLRPLGRFAHLQEQQQQQQSQQRQEEAGDGGDAGDGAEVAYPPIRAGDQVQQELEAICLRKAAAASAAAGTAGSAPAPCPCPSPAASSKGDGAAFPAAVAAAAPPVAALGVGGGGANTVPAGGGGACGSANNGSSCATGVAVASR</sequence>
<reference evidence="5 6" key="1">
    <citation type="journal article" date="2023" name="Commun. Biol.">
        <title>Reorganization of the ancestral sex-determining regions during the evolution of trioecy in Pleodorina starrii.</title>
        <authorList>
            <person name="Takahashi K."/>
            <person name="Suzuki S."/>
            <person name="Kawai-Toyooka H."/>
            <person name="Yamamoto K."/>
            <person name="Hamaji T."/>
            <person name="Ootsuki R."/>
            <person name="Yamaguchi H."/>
            <person name="Kawachi M."/>
            <person name="Higashiyama T."/>
            <person name="Nozaki H."/>
        </authorList>
    </citation>
    <scope>NUCLEOTIDE SEQUENCE [LARGE SCALE GENOMIC DNA]</scope>
    <source>
        <strain evidence="5 6">NIES-4479</strain>
    </source>
</reference>
<evidence type="ECO:0000313" key="6">
    <source>
        <dbReference type="Proteomes" id="UP001165080"/>
    </source>
</evidence>
<evidence type="ECO:0000256" key="1">
    <source>
        <dbReference type="ARBA" id="ARBA00022723"/>
    </source>
</evidence>
<organism evidence="5 6">
    <name type="scientific">Pleodorina starrii</name>
    <dbReference type="NCBI Taxonomy" id="330485"/>
    <lineage>
        <taxon>Eukaryota</taxon>
        <taxon>Viridiplantae</taxon>
        <taxon>Chlorophyta</taxon>
        <taxon>core chlorophytes</taxon>
        <taxon>Chlorophyceae</taxon>
        <taxon>CS clade</taxon>
        <taxon>Chlamydomonadales</taxon>
        <taxon>Volvocaceae</taxon>
        <taxon>Pleodorina</taxon>
    </lineage>
</organism>
<feature type="compositionally biased region" description="Low complexity" evidence="4">
    <location>
        <begin position="330"/>
        <end position="340"/>
    </location>
</feature>
<dbReference type="Proteomes" id="UP001165080">
    <property type="component" value="Unassembled WGS sequence"/>
</dbReference>
<dbReference type="OrthoDB" id="10248513at2759"/>
<keyword evidence="6" id="KW-1185">Reference proteome</keyword>
<evidence type="ECO:0000256" key="4">
    <source>
        <dbReference type="SAM" id="MobiDB-lite"/>
    </source>
</evidence>
<accession>A0A9W6BD01</accession>
<dbReference type="PANTHER" id="PTHR10209">
    <property type="entry name" value="OXIDOREDUCTASE, 2OG-FE II OXYGENASE FAMILY PROTEIN"/>
    <property type="match status" value="1"/>
</dbReference>
<dbReference type="InterPro" id="IPR027443">
    <property type="entry name" value="IPNS-like_sf"/>
</dbReference>
<dbReference type="AlphaFoldDB" id="A0A9W6BD01"/>
<name>A0A9W6BD01_9CHLO</name>
<evidence type="ECO:0000256" key="2">
    <source>
        <dbReference type="ARBA" id="ARBA00023002"/>
    </source>
</evidence>
<evidence type="ECO:0000313" key="5">
    <source>
        <dbReference type="EMBL" id="GLC49372.1"/>
    </source>
</evidence>
<keyword evidence="2" id="KW-0560">Oxidoreductase</keyword>
<keyword evidence="3" id="KW-0408">Iron</keyword>
<dbReference type="SUPFAM" id="SSF51197">
    <property type="entry name" value="Clavaminate synthase-like"/>
    <property type="match status" value="1"/>
</dbReference>
<keyword evidence="1" id="KW-0479">Metal-binding</keyword>